<evidence type="ECO:0000313" key="1">
    <source>
        <dbReference type="EMBL" id="CAK9143920.1"/>
    </source>
</evidence>
<sequence length="92" mass="10308">METTFSANQSTWSFVARLLLPSVKRKAPLELAFFAWITALVFTLPRVGEDYTRLVSHLRQLGVLEEGCGKSWMLPFVRSGAFGRSTGKEDKA</sequence>
<name>A0ABC8RH25_9AQUA</name>
<evidence type="ECO:0000313" key="2">
    <source>
        <dbReference type="Proteomes" id="UP001642360"/>
    </source>
</evidence>
<organism evidence="1 2">
    <name type="scientific">Ilex paraguariensis</name>
    <name type="common">yerba mate</name>
    <dbReference type="NCBI Taxonomy" id="185542"/>
    <lineage>
        <taxon>Eukaryota</taxon>
        <taxon>Viridiplantae</taxon>
        <taxon>Streptophyta</taxon>
        <taxon>Embryophyta</taxon>
        <taxon>Tracheophyta</taxon>
        <taxon>Spermatophyta</taxon>
        <taxon>Magnoliopsida</taxon>
        <taxon>eudicotyledons</taxon>
        <taxon>Gunneridae</taxon>
        <taxon>Pentapetalae</taxon>
        <taxon>asterids</taxon>
        <taxon>campanulids</taxon>
        <taxon>Aquifoliales</taxon>
        <taxon>Aquifoliaceae</taxon>
        <taxon>Ilex</taxon>
    </lineage>
</organism>
<proteinExistence type="predicted"/>
<reference evidence="1 2" key="1">
    <citation type="submission" date="2024-02" db="EMBL/GenBank/DDBJ databases">
        <authorList>
            <person name="Vignale AGUSTIN F."/>
            <person name="Sosa J E."/>
            <person name="Modenutti C."/>
        </authorList>
    </citation>
    <scope>NUCLEOTIDE SEQUENCE [LARGE SCALE GENOMIC DNA]</scope>
</reference>
<accession>A0ABC8RH25</accession>
<protein>
    <submittedName>
        <fullName evidence="1">Uncharacterized protein</fullName>
    </submittedName>
</protein>
<dbReference type="Proteomes" id="UP001642360">
    <property type="component" value="Unassembled WGS sequence"/>
</dbReference>
<comment type="caution">
    <text evidence="1">The sequence shown here is derived from an EMBL/GenBank/DDBJ whole genome shotgun (WGS) entry which is preliminary data.</text>
</comment>
<keyword evidence="2" id="KW-1185">Reference proteome</keyword>
<dbReference type="AlphaFoldDB" id="A0ABC8RH25"/>
<gene>
    <name evidence="1" type="ORF">ILEXP_LOCUS11657</name>
</gene>
<dbReference type="EMBL" id="CAUOFW020001347">
    <property type="protein sequence ID" value="CAK9143920.1"/>
    <property type="molecule type" value="Genomic_DNA"/>
</dbReference>